<dbReference type="Proteomes" id="UP001597526">
    <property type="component" value="Unassembled WGS sequence"/>
</dbReference>
<reference evidence="4" key="1">
    <citation type="journal article" date="2019" name="Int. J. Syst. Evol. Microbiol.">
        <title>The Global Catalogue of Microorganisms (GCM) 10K type strain sequencing project: providing services to taxonomists for standard genome sequencing and annotation.</title>
        <authorList>
            <consortium name="The Broad Institute Genomics Platform"/>
            <consortium name="The Broad Institute Genome Sequencing Center for Infectious Disease"/>
            <person name="Wu L."/>
            <person name="Ma J."/>
        </authorList>
    </citation>
    <scope>NUCLEOTIDE SEQUENCE [LARGE SCALE GENOMIC DNA]</scope>
    <source>
        <strain evidence="4">KCTC 52368</strain>
    </source>
</reference>
<dbReference type="PROSITE" id="PS50005">
    <property type="entry name" value="TPR"/>
    <property type="match status" value="2"/>
</dbReference>
<evidence type="ECO:0000256" key="2">
    <source>
        <dbReference type="SAM" id="SignalP"/>
    </source>
</evidence>
<dbReference type="EMBL" id="JBHULB010000007">
    <property type="protein sequence ID" value="MFD2586375.1"/>
    <property type="molecule type" value="Genomic_DNA"/>
</dbReference>
<evidence type="ECO:0000256" key="1">
    <source>
        <dbReference type="PROSITE-ProRule" id="PRU00339"/>
    </source>
</evidence>
<feature type="chain" id="PRO_5046047876" evidence="2">
    <location>
        <begin position="24"/>
        <end position="458"/>
    </location>
</feature>
<organism evidence="3 4">
    <name type="scientific">Croceitalea marina</name>
    <dbReference type="NCBI Taxonomy" id="1775166"/>
    <lineage>
        <taxon>Bacteria</taxon>
        <taxon>Pseudomonadati</taxon>
        <taxon>Bacteroidota</taxon>
        <taxon>Flavobacteriia</taxon>
        <taxon>Flavobacteriales</taxon>
        <taxon>Flavobacteriaceae</taxon>
        <taxon>Croceitalea</taxon>
    </lineage>
</organism>
<comment type="caution">
    <text evidence="3">The sequence shown here is derived from an EMBL/GenBank/DDBJ whole genome shotgun (WGS) entry which is preliminary data.</text>
</comment>
<evidence type="ECO:0000313" key="3">
    <source>
        <dbReference type="EMBL" id="MFD2586375.1"/>
    </source>
</evidence>
<dbReference type="SUPFAM" id="SSF48452">
    <property type="entry name" value="TPR-like"/>
    <property type="match status" value="1"/>
</dbReference>
<dbReference type="RefSeq" id="WP_377765952.1">
    <property type="nucleotide sequence ID" value="NZ_JBHULB010000007.1"/>
</dbReference>
<protein>
    <submittedName>
        <fullName evidence="3">Tetratricopeptide repeat protein</fullName>
    </submittedName>
</protein>
<proteinExistence type="predicted"/>
<dbReference type="SMART" id="SM00028">
    <property type="entry name" value="TPR"/>
    <property type="match status" value="2"/>
</dbReference>
<dbReference type="InterPro" id="IPR011990">
    <property type="entry name" value="TPR-like_helical_dom_sf"/>
</dbReference>
<accession>A0ABW5MT55</accession>
<feature type="signal peptide" evidence="2">
    <location>
        <begin position="1"/>
        <end position="23"/>
    </location>
</feature>
<keyword evidence="2" id="KW-0732">Signal</keyword>
<evidence type="ECO:0000313" key="4">
    <source>
        <dbReference type="Proteomes" id="UP001597526"/>
    </source>
</evidence>
<feature type="repeat" description="TPR" evidence="1">
    <location>
        <begin position="333"/>
        <end position="366"/>
    </location>
</feature>
<name>A0ABW5MT55_9FLAO</name>
<keyword evidence="4" id="KW-1185">Reference proteome</keyword>
<dbReference type="Gene3D" id="1.25.40.10">
    <property type="entry name" value="Tetratricopeptide repeat domain"/>
    <property type="match status" value="1"/>
</dbReference>
<gene>
    <name evidence="3" type="ORF">ACFSQJ_05510</name>
</gene>
<sequence>MKTKLYLTMIAILMSIGLSMAQAQNPECMTNLSIYAEHAKVRNYDAAYEPWKKTYEACPDINKANFSLGEKILKHKIKNSSGADKDGYIQDLLKMYDDSNKYFPAKYSEIAVLEDKVVFKSDEDLASDQQFYDMIKPQFDSNLKGFKNAKVLYIYFSSLVNLHNAGSKDLQEVFDVYDDVTGQMEVINKGYTSNINKYLQKEEVGTALTAKEKKNLGIYSRNSELLGKVSGSIDSKLGALADCNNLIPLYQKNFDAKKSDIKWVKRAVGRMYAKECTDDPMFQKLFEQQLAMDPSADAYFYSGVLKSKSGDSNGAVADFNKAVELESDSNRKSDILYKVATMMKKRGSKSQARNYAQKAINENPSNGKAYLLIAGLYASSANACGTTAFEKRAIYWKAADMARKAARVDPSLSGRANQAAASYNAKAPDKTMIFNSGMGGKTVTFNCWVGGSVKVPNL</sequence>
<keyword evidence="1" id="KW-0802">TPR repeat</keyword>
<dbReference type="InterPro" id="IPR019734">
    <property type="entry name" value="TPR_rpt"/>
</dbReference>
<feature type="repeat" description="TPR" evidence="1">
    <location>
        <begin position="296"/>
        <end position="329"/>
    </location>
</feature>